<dbReference type="NCBIfam" id="NF041390">
    <property type="entry name" value="TadE_Rv3655c"/>
    <property type="match status" value="1"/>
</dbReference>
<keyword evidence="1" id="KW-0812">Transmembrane</keyword>
<keyword evidence="1" id="KW-1133">Transmembrane helix</keyword>
<dbReference type="AlphaFoldDB" id="A0A5E3ZYX9"/>
<evidence type="ECO:0000313" key="3">
    <source>
        <dbReference type="Proteomes" id="UP000324288"/>
    </source>
</evidence>
<gene>
    <name evidence="2" type="ORF">LC603019_01141</name>
</gene>
<name>A0A5E3ZYX9_9ACTN</name>
<proteinExistence type="predicted"/>
<feature type="transmembrane region" description="Helical" evidence="1">
    <location>
        <begin position="36"/>
        <end position="58"/>
    </location>
</feature>
<protein>
    <recommendedName>
        <fullName evidence="4">Pilus assembly protein TadE</fullName>
    </recommendedName>
</protein>
<keyword evidence="3" id="KW-1185">Reference proteome</keyword>
<dbReference type="RefSeq" id="WP_053962204.1">
    <property type="nucleotide sequence ID" value="NZ_CAJPTR010000062.1"/>
</dbReference>
<accession>A0A5E3ZYX9</accession>
<organism evidence="2 3">
    <name type="scientific">Lawsonella clevelandensis</name>
    <dbReference type="NCBI Taxonomy" id="1528099"/>
    <lineage>
        <taxon>Bacteria</taxon>
        <taxon>Bacillati</taxon>
        <taxon>Actinomycetota</taxon>
        <taxon>Actinomycetes</taxon>
        <taxon>Mycobacteriales</taxon>
        <taxon>Lawsonellaceae</taxon>
        <taxon>Lawsonella</taxon>
    </lineage>
</organism>
<evidence type="ECO:0000256" key="1">
    <source>
        <dbReference type="SAM" id="Phobius"/>
    </source>
</evidence>
<reference evidence="2 3" key="1">
    <citation type="submission" date="2019-04" db="EMBL/GenBank/DDBJ databases">
        <authorList>
            <person name="Seth-Smith MB H."/>
            <person name="Seth-Smith H."/>
        </authorList>
    </citation>
    <scope>NUCLEOTIDE SEQUENCE [LARGE SCALE GENOMIC DNA]</scope>
    <source>
        <strain evidence="2">USB-603019</strain>
    </source>
</reference>
<keyword evidence="1" id="KW-0472">Membrane</keyword>
<dbReference type="Proteomes" id="UP000324288">
    <property type="component" value="Chromosome"/>
</dbReference>
<sequence>MVSFRNLLSRTTQVPPNALRSLHAWPSDAGMVTVEAALAVVTLMAVVVVSLAGIGAGLTQLRLSDAAQTVARSVSRGQTLPSATSLHLPAGAQVRVATQTGSAQVTVEAPAGMLPFTLHAEATMPLEKVTE</sequence>
<evidence type="ECO:0008006" key="4">
    <source>
        <dbReference type="Google" id="ProtNLM"/>
    </source>
</evidence>
<dbReference type="InterPro" id="IPR049790">
    <property type="entry name" value="Rv3655c/TadE"/>
</dbReference>
<dbReference type="EMBL" id="LR584267">
    <property type="protein sequence ID" value="VHO01085.1"/>
    <property type="molecule type" value="Genomic_DNA"/>
</dbReference>
<dbReference type="GeneID" id="84895050"/>
<evidence type="ECO:0000313" key="2">
    <source>
        <dbReference type="EMBL" id="VHO01085.1"/>
    </source>
</evidence>